<dbReference type="AlphaFoldDB" id="A0A1L8CWZ8"/>
<comment type="caution">
    <text evidence="2">The sequence shown here is derived from an EMBL/GenBank/DDBJ whole genome shotgun (WGS) entry which is preliminary data.</text>
</comment>
<name>A0A1L8CWZ8_9THEO</name>
<keyword evidence="1" id="KW-0472">Membrane</keyword>
<dbReference type="Proteomes" id="UP000187485">
    <property type="component" value="Unassembled WGS sequence"/>
</dbReference>
<keyword evidence="1" id="KW-1133">Transmembrane helix</keyword>
<keyword evidence="1" id="KW-0812">Transmembrane</keyword>
<keyword evidence="3" id="KW-1185">Reference proteome</keyword>
<sequence length="188" mass="21755">MQNKLFIFIIICILILSIIANINLWIKNSHLSEYSSNIRSLTKNDYPSYLAIGYAKMLSGDLNGLVEFLDKADEKNWKDINYLFMISFVLKDAELRARNILDLNPLLEPKTSDLINKSQLPILVEDLRNTSITFANVAGTELKGLVVDKKQIEKLDDFAVKVKRAKFPDQANFSWEEFVWAIDRYYKK</sequence>
<evidence type="ECO:0000256" key="1">
    <source>
        <dbReference type="SAM" id="Phobius"/>
    </source>
</evidence>
<gene>
    <name evidence="2" type="ORF">cpu_19370</name>
</gene>
<proteinExistence type="predicted"/>
<evidence type="ECO:0000313" key="2">
    <source>
        <dbReference type="EMBL" id="GAV23427.1"/>
    </source>
</evidence>
<protein>
    <submittedName>
        <fullName evidence="2">Uncharacterized protein</fullName>
    </submittedName>
</protein>
<feature type="transmembrane region" description="Helical" evidence="1">
    <location>
        <begin position="6"/>
        <end position="26"/>
    </location>
</feature>
<accession>A0A1L8CWZ8</accession>
<reference evidence="3" key="1">
    <citation type="submission" date="2016-12" db="EMBL/GenBank/DDBJ databases">
        <title>Draft Genome Sequences od Carboxydothermus pertinax and islandicus, Hydrogenogenic Carboxydotrophic Bacteria.</title>
        <authorList>
            <person name="Fukuyama Y."/>
            <person name="Ohmae K."/>
            <person name="Yoneda Y."/>
            <person name="Yoshida T."/>
            <person name="Sako Y."/>
        </authorList>
    </citation>
    <scope>NUCLEOTIDE SEQUENCE [LARGE SCALE GENOMIC DNA]</scope>
    <source>
        <strain evidence="3">Ug1</strain>
    </source>
</reference>
<organism evidence="2 3">
    <name type="scientific">Carboxydothermus pertinax</name>
    <dbReference type="NCBI Taxonomy" id="870242"/>
    <lineage>
        <taxon>Bacteria</taxon>
        <taxon>Bacillati</taxon>
        <taxon>Bacillota</taxon>
        <taxon>Clostridia</taxon>
        <taxon>Thermoanaerobacterales</taxon>
        <taxon>Thermoanaerobacteraceae</taxon>
        <taxon>Carboxydothermus</taxon>
    </lineage>
</organism>
<evidence type="ECO:0000313" key="3">
    <source>
        <dbReference type="Proteomes" id="UP000187485"/>
    </source>
</evidence>
<dbReference type="EMBL" id="BDJK01000055">
    <property type="protein sequence ID" value="GAV23427.1"/>
    <property type="molecule type" value="Genomic_DNA"/>
</dbReference>